<comment type="caution">
    <text evidence="6">The sequence shown here is derived from an EMBL/GenBank/DDBJ whole genome shotgun (WGS) entry which is preliminary data.</text>
</comment>
<feature type="region of interest" description="Disordered" evidence="4">
    <location>
        <begin position="121"/>
        <end position="208"/>
    </location>
</feature>
<evidence type="ECO:0000256" key="2">
    <source>
        <dbReference type="ARBA" id="ARBA00022833"/>
    </source>
</evidence>
<evidence type="ECO:0000313" key="6">
    <source>
        <dbReference type="EMBL" id="PRW60391.1"/>
    </source>
</evidence>
<keyword evidence="3" id="KW-0539">Nucleus</keyword>
<feature type="compositionally biased region" description="Basic residues" evidence="4">
    <location>
        <begin position="144"/>
        <end position="154"/>
    </location>
</feature>
<comment type="subcellular location">
    <subcellularLocation>
        <location evidence="1">Nucleus</location>
    </subcellularLocation>
</comment>
<evidence type="ECO:0000256" key="4">
    <source>
        <dbReference type="SAM" id="MobiDB-lite"/>
    </source>
</evidence>
<feature type="compositionally biased region" description="Acidic residues" evidence="4">
    <location>
        <begin position="129"/>
        <end position="140"/>
    </location>
</feature>
<dbReference type="EMBL" id="LHPG02000002">
    <property type="protein sequence ID" value="PRW60391.1"/>
    <property type="molecule type" value="Genomic_DNA"/>
</dbReference>
<keyword evidence="7" id="KW-1185">Reference proteome</keyword>
<accession>A0A2P6U245</accession>
<evidence type="ECO:0000256" key="5">
    <source>
        <dbReference type="SAM" id="SignalP"/>
    </source>
</evidence>
<dbReference type="AlphaFoldDB" id="A0A2P6U245"/>
<evidence type="ECO:0000313" key="7">
    <source>
        <dbReference type="Proteomes" id="UP000239899"/>
    </source>
</evidence>
<dbReference type="GO" id="GO:0005634">
    <property type="term" value="C:nucleus"/>
    <property type="evidence" value="ECO:0007669"/>
    <property type="project" value="UniProtKB-SubCell"/>
</dbReference>
<evidence type="ECO:0000256" key="1">
    <source>
        <dbReference type="ARBA" id="ARBA00004123"/>
    </source>
</evidence>
<dbReference type="CDD" id="cd21075">
    <property type="entry name" value="DBD_XPA-like"/>
    <property type="match status" value="1"/>
</dbReference>
<dbReference type="Gene3D" id="3.90.530.10">
    <property type="entry name" value="XPA C-terminal domain"/>
    <property type="match status" value="1"/>
</dbReference>
<reference evidence="6 7" key="1">
    <citation type="journal article" date="2018" name="Plant J.">
        <title>Genome sequences of Chlorella sorokiniana UTEX 1602 and Micractinium conductrix SAG 241.80: implications to maltose excretion by a green alga.</title>
        <authorList>
            <person name="Arriola M.B."/>
            <person name="Velmurugan N."/>
            <person name="Zhang Y."/>
            <person name="Plunkett M.H."/>
            <person name="Hondzo H."/>
            <person name="Barney B.M."/>
        </authorList>
    </citation>
    <scope>NUCLEOTIDE SEQUENCE [LARGE SCALE GENOMIC DNA]</scope>
    <source>
        <strain evidence="7">UTEX 1602</strain>
    </source>
</reference>
<dbReference type="SUPFAM" id="SSF46955">
    <property type="entry name" value="Putative DNA-binding domain"/>
    <property type="match status" value="1"/>
</dbReference>
<sequence length="813" mass="87555">MSSAGLSLRLLALLALRLATGNPEQGKSYANLTGQGYQGMVHWTGSSWRDFRVGLWPEGSAPGSSTGGWLTAVARGIDLRQLPHGEEFLYQITPDSTGTAGSGQASLPLPPIYLVMATNEPEPQQPVSDAEEERQEEEEEQPPRKRARRQRRRAAASEAEEEEEEGAPAAAVVRGSARGGIKRTARQPRKQRQQQQEAPPPPAQPLSSADFVGALHACPTLIDMILQADGLRTPTLLARDAANLAVALCATSEQMDGAWRTLAARAAGAEGFAGTTEEALAAAQAAVKGDPARSQRCTTTTAKQDYRLSDKDLGGLEYVTRDNPIFWSAAPTRLYRVLDCLAIAHRKYGDLAGIQAAKAKAAQRGQKVKATRQGNTQRRKEEIEEAVKEAGLDWGRYQRSAEVANFIKHGREPAADVAAALKNAEQAAAKRAERQRKLQQRLDKEGLPFQPYHSAVMRYLAGEGKEALASVAATLKREEDERQATATRLEEVKQRLQEEGLLGPNEYFNEGAALGRVKLDPCRCHRALQLSNPWELPQGGVAVCRCKLQAALQHCEGTLQAAFEAQKAQHELQALKQQRRQQFSTLMAAHGLPVWQCEQEPSIQHHMMGKEELTEEQLLAAARKQHQQAQQQAEQRRGEVELNIRKSTMTMMLADAGLHSFYAYTVPAVAAYMATGQGSCAGALAAAREYHRQLAGAGDHGAAAAAAAAAGGEQELEPLELVDAYLNKPENYPLTSTTAPDDAKVQAVIAGLPSGLPKPACCAAVQKFDAAGCGCEASLSNTLKAVGLESAPEGLKGVTKIAATACQFSPFTC</sequence>
<dbReference type="InterPro" id="IPR037129">
    <property type="entry name" value="XPA_sf"/>
</dbReference>
<feature type="compositionally biased region" description="Basic residues" evidence="4">
    <location>
        <begin position="180"/>
        <end position="192"/>
    </location>
</feature>
<gene>
    <name evidence="6" type="ORF">C2E21_0751</name>
</gene>
<feature type="chain" id="PRO_5015165684" evidence="5">
    <location>
        <begin position="22"/>
        <end position="813"/>
    </location>
</feature>
<feature type="signal peptide" evidence="5">
    <location>
        <begin position="1"/>
        <end position="21"/>
    </location>
</feature>
<keyword evidence="2" id="KW-0862">Zinc</keyword>
<dbReference type="InterPro" id="IPR009061">
    <property type="entry name" value="DNA-bd_dom_put_sf"/>
</dbReference>
<keyword evidence="5" id="KW-0732">Signal</keyword>
<dbReference type="OrthoDB" id="2106979at2759"/>
<protein>
    <submittedName>
        <fullName evidence="6">Rho GTPase-activating</fullName>
    </submittedName>
</protein>
<name>A0A2P6U245_CHLSO</name>
<organism evidence="6 7">
    <name type="scientific">Chlorella sorokiniana</name>
    <name type="common">Freshwater green alga</name>
    <dbReference type="NCBI Taxonomy" id="3076"/>
    <lineage>
        <taxon>Eukaryota</taxon>
        <taxon>Viridiplantae</taxon>
        <taxon>Chlorophyta</taxon>
        <taxon>core chlorophytes</taxon>
        <taxon>Trebouxiophyceae</taxon>
        <taxon>Chlorellales</taxon>
        <taxon>Chlorellaceae</taxon>
        <taxon>Chlorella clade</taxon>
        <taxon>Chlorella</taxon>
    </lineage>
</organism>
<dbReference type="Proteomes" id="UP000239899">
    <property type="component" value="Unassembled WGS sequence"/>
</dbReference>
<evidence type="ECO:0000256" key="3">
    <source>
        <dbReference type="ARBA" id="ARBA00023242"/>
    </source>
</evidence>
<proteinExistence type="predicted"/>
<feature type="compositionally biased region" description="Low complexity" evidence="4">
    <location>
        <begin position="167"/>
        <end position="176"/>
    </location>
</feature>